<dbReference type="PRINTS" id="PR00743">
    <property type="entry name" value="GLHYDRLASE36"/>
</dbReference>
<dbReference type="OrthoDB" id="9758822at2"/>
<keyword evidence="4 5" id="KW-0326">Glycosidase</keyword>
<dbReference type="Pfam" id="PF02065">
    <property type="entry name" value="Melibiase"/>
    <property type="match status" value="1"/>
</dbReference>
<dbReference type="EC" id="3.2.1.22" evidence="2 5"/>
<evidence type="ECO:0000256" key="4">
    <source>
        <dbReference type="ARBA" id="ARBA00023295"/>
    </source>
</evidence>
<feature type="binding site" evidence="7">
    <location>
        <position position="494"/>
    </location>
    <ligand>
        <name>substrate</name>
    </ligand>
</feature>
<comment type="caution">
    <text evidence="10">The sequence shown here is derived from an EMBL/GenBank/DDBJ whole genome shotgun (WGS) entry which is preliminary data.</text>
</comment>
<dbReference type="Pfam" id="PF16875">
    <property type="entry name" value="Glyco_hydro_36N"/>
    <property type="match status" value="1"/>
</dbReference>
<dbReference type="PIRSF" id="PIRSF005536">
    <property type="entry name" value="Agal"/>
    <property type="match status" value="1"/>
</dbReference>
<dbReference type="PANTHER" id="PTHR43053:SF3">
    <property type="entry name" value="ALPHA-GALACTOSIDASE C-RELATED"/>
    <property type="match status" value="1"/>
</dbReference>
<evidence type="ECO:0000259" key="9">
    <source>
        <dbReference type="Pfam" id="PF16875"/>
    </source>
</evidence>
<comment type="similarity">
    <text evidence="5">Belongs to the glycosyl hydrolase.</text>
</comment>
<keyword evidence="3 5" id="KW-0378">Hydrolase</keyword>
<gene>
    <name evidence="10" type="ORF">FU839_09210</name>
</gene>
<feature type="binding site" evidence="7">
    <location>
        <position position="516"/>
    </location>
    <ligand>
        <name>substrate</name>
    </ligand>
</feature>
<dbReference type="EMBL" id="VRLR01000004">
    <property type="protein sequence ID" value="TXK81281.1"/>
    <property type="molecule type" value="Genomic_DNA"/>
</dbReference>
<dbReference type="InterPro" id="IPR038417">
    <property type="entry name" value="Alpga-gal_N_sf"/>
</dbReference>
<dbReference type="GO" id="GO:0004557">
    <property type="term" value="F:alpha-galactosidase activity"/>
    <property type="evidence" value="ECO:0007669"/>
    <property type="project" value="UniProtKB-UniRule"/>
</dbReference>
<dbReference type="Proteomes" id="UP000321814">
    <property type="component" value="Unassembled WGS sequence"/>
</dbReference>
<feature type="domain" description="Glycosyl hydrolase family 36 C-terminal" evidence="8">
    <location>
        <begin position="619"/>
        <end position="707"/>
    </location>
</feature>
<dbReference type="Gene3D" id="3.20.20.70">
    <property type="entry name" value="Aldolase class I"/>
    <property type="match status" value="1"/>
</dbReference>
<dbReference type="InterPro" id="IPR031705">
    <property type="entry name" value="Glyco_hydro_36_C"/>
</dbReference>
<evidence type="ECO:0000313" key="10">
    <source>
        <dbReference type="EMBL" id="TXK81281.1"/>
    </source>
</evidence>
<feature type="domain" description="Glycosyl hydrolase family 36 N-terminal" evidence="9">
    <location>
        <begin position="25"/>
        <end position="256"/>
    </location>
</feature>
<dbReference type="Gene3D" id="2.70.98.60">
    <property type="entry name" value="alpha-galactosidase from lactobacil brevis"/>
    <property type="match status" value="1"/>
</dbReference>
<evidence type="ECO:0000256" key="1">
    <source>
        <dbReference type="ARBA" id="ARBA00001255"/>
    </source>
</evidence>
<comment type="catalytic activity">
    <reaction evidence="1 5">
        <text>Hydrolysis of terminal, non-reducing alpha-D-galactose residues in alpha-D-galactosides, including galactose oligosaccharides, galactomannans and galactolipids.</text>
        <dbReference type="EC" id="3.2.1.22"/>
    </reaction>
</comment>
<evidence type="ECO:0000256" key="7">
    <source>
        <dbReference type="PIRSR" id="PIRSR005536-2"/>
    </source>
</evidence>
<feature type="binding site" evidence="7">
    <location>
        <position position="415"/>
    </location>
    <ligand>
        <name>substrate</name>
    </ligand>
</feature>
<feature type="binding site" evidence="7">
    <location>
        <position position="171"/>
    </location>
    <ligand>
        <name>substrate</name>
    </ligand>
</feature>
<dbReference type="CDD" id="cd14791">
    <property type="entry name" value="GH36"/>
    <property type="match status" value="1"/>
</dbReference>
<evidence type="ECO:0000256" key="6">
    <source>
        <dbReference type="PIRSR" id="PIRSR005536-1"/>
    </source>
</evidence>
<dbReference type="InterPro" id="IPR013780">
    <property type="entry name" value="Glyco_hydro_b"/>
</dbReference>
<dbReference type="PANTHER" id="PTHR43053">
    <property type="entry name" value="GLYCOSIDASE FAMILY 31"/>
    <property type="match status" value="1"/>
</dbReference>
<feature type="active site" description="Nucleophile" evidence="6">
    <location>
        <position position="451"/>
    </location>
</feature>
<evidence type="ECO:0000256" key="3">
    <source>
        <dbReference type="ARBA" id="ARBA00022801"/>
    </source>
</evidence>
<organism evidence="10 11">
    <name type="scientific">Rheinheimera tangshanensis</name>
    <dbReference type="NCBI Taxonomy" id="400153"/>
    <lineage>
        <taxon>Bacteria</taxon>
        <taxon>Pseudomonadati</taxon>
        <taxon>Pseudomonadota</taxon>
        <taxon>Gammaproteobacteria</taxon>
        <taxon>Chromatiales</taxon>
        <taxon>Chromatiaceae</taxon>
        <taxon>Rheinheimera</taxon>
    </lineage>
</organism>
<dbReference type="InterPro" id="IPR002252">
    <property type="entry name" value="Glyco_hydro_36"/>
</dbReference>
<keyword evidence="11" id="KW-1185">Reference proteome</keyword>
<feature type="binding site" evidence="7">
    <location>
        <begin position="449"/>
        <end position="453"/>
    </location>
    <ligand>
        <name>substrate</name>
    </ligand>
</feature>
<dbReference type="InterPro" id="IPR013785">
    <property type="entry name" value="Aldolase_TIM"/>
</dbReference>
<dbReference type="FunFam" id="3.20.20.70:FF:000118">
    <property type="entry name" value="Alpha-galactosidase"/>
    <property type="match status" value="1"/>
</dbReference>
<dbReference type="InterPro" id="IPR017853">
    <property type="entry name" value="GH"/>
</dbReference>
<dbReference type="InterPro" id="IPR050985">
    <property type="entry name" value="Alpha-glycosidase_related"/>
</dbReference>
<dbReference type="RefSeq" id="WP_147904114.1">
    <property type="nucleotide sequence ID" value="NZ_BAAAGC010000007.1"/>
</dbReference>
<proteinExistence type="inferred from homology"/>
<dbReference type="Pfam" id="PF16874">
    <property type="entry name" value="Glyco_hydro_36C"/>
    <property type="match status" value="1"/>
</dbReference>
<dbReference type="AlphaFoldDB" id="A0A5C8LVI0"/>
<feature type="active site" description="Proton donor" evidence="6">
    <location>
        <position position="516"/>
    </location>
</feature>
<protein>
    <recommendedName>
        <fullName evidence="2 5">Alpha-galactosidase</fullName>
        <ecNumber evidence="2 5">3.2.1.22</ecNumber>
    </recommendedName>
</protein>
<name>A0A5C8LVI0_9GAMM</name>
<dbReference type="SUPFAM" id="SSF51445">
    <property type="entry name" value="(Trans)glycosidases"/>
    <property type="match status" value="1"/>
</dbReference>
<evidence type="ECO:0000313" key="11">
    <source>
        <dbReference type="Proteomes" id="UP000321814"/>
    </source>
</evidence>
<accession>A0A5C8LVI0</accession>
<reference evidence="10 11" key="1">
    <citation type="submission" date="2019-08" db="EMBL/GenBank/DDBJ databases">
        <title>Draft genome analysis of Rheinheimera tangshanensis isolated from the roots of fresh rice plants (Oryza sativa).</title>
        <authorList>
            <person name="Yu Q."/>
            <person name="Qi Y."/>
            <person name="Zhang H."/>
            <person name="Pu J."/>
        </authorList>
    </citation>
    <scope>NUCLEOTIDE SEQUENCE [LARGE SCALE GENOMIC DNA]</scope>
    <source>
        <strain evidence="10 11">JA3-B52</strain>
    </source>
</reference>
<dbReference type="Gene3D" id="2.60.40.1180">
    <property type="entry name" value="Golgi alpha-mannosidase II"/>
    <property type="match status" value="1"/>
</dbReference>
<evidence type="ECO:0000256" key="5">
    <source>
        <dbReference type="PIRNR" id="PIRNR005536"/>
    </source>
</evidence>
<feature type="binding site" evidence="7">
    <location>
        <begin position="338"/>
        <end position="339"/>
    </location>
    <ligand>
        <name>substrate</name>
    </ligand>
</feature>
<sequence length="710" mass="80113">MSAIPSYIRLESQSLSLLLDCRNRTPALLYFGKKLTEATTAQMLTLLCTRQEAKCSVVIEAPISLTPLNAEGFTGAPGLELSNEQQAWSVGPQLTAVRQLSSHEVELVSVDLLRHIELTHLLSLDEQYDVVKASTAVRNLGAEPLQMHWCAAPTFMLPDHLTQLTSFEGRWSNEFQRRTIDLFLGSFLRENRKGKTSHDNFPGVLVHGKNTSEQQGECFGFHLAWSGNHRSRVELLAEGRSYLQMGELLLPGEMVLQQGESYQSPVLYASWSDQGFSALSRNFHAFVRHRLLSKAQRSKPRPVHYNTWEGIYFQHDVETLKTLADEVAALGVERFVLDDGWFKGRRGDFAGLGDWTVDAAVYPQGLSPLINHVNSLGMEFGIWFEPEMVNPDSDLYRAHPDWVLQTSGNPQLRFRNQLVLDLSRAEVTNYLFSAIDAILSQYPLIRYIKWDINRDLNHPGNALGKPAVHQQTQALYALIDRIKAAHPGLEIESCSSGGARIDYGVLAHTDRVWTSDSNDALDRLQIQRGCSFFFPSNVMGAHVGPRDCHITGRRVTLEMRAAVAMFGHMGIEMDPRELTSEEKVALRAAIQLHKQHREFIHQSDLYRLDSDGDCINFGLVNKDKTKALFTYNVVRETARTLPARYRFTGLDVKRQYRISLIWPTQLKEYSPSILRLIQGEILSAEALMSFGMQLPIVHPQSSLVFELVAV</sequence>
<evidence type="ECO:0000256" key="2">
    <source>
        <dbReference type="ARBA" id="ARBA00012755"/>
    </source>
</evidence>
<evidence type="ECO:0000259" key="8">
    <source>
        <dbReference type="Pfam" id="PF16874"/>
    </source>
</evidence>
<dbReference type="InterPro" id="IPR031704">
    <property type="entry name" value="Glyco_hydro_36_N"/>
</dbReference>
<dbReference type="GO" id="GO:0016052">
    <property type="term" value="P:carbohydrate catabolic process"/>
    <property type="evidence" value="ECO:0007669"/>
    <property type="project" value="InterPro"/>
</dbReference>